<sequence>MCESVIRLDGGIVCLDLFLLRDGFMDWPSNIGCFFWYLTTRKKPESGQLSSPEKLLHLVDEFFD</sequence>
<proteinExistence type="predicted"/>
<name>D6WNQ2_TRICA</name>
<accession>D6WNQ2</accession>
<evidence type="ECO:0000313" key="2">
    <source>
        <dbReference type="Proteomes" id="UP000007266"/>
    </source>
</evidence>
<dbReference type="EMBL" id="KQ971342">
    <property type="protein sequence ID" value="EFA03747.1"/>
    <property type="molecule type" value="Genomic_DNA"/>
</dbReference>
<reference evidence="1 2" key="1">
    <citation type="journal article" date="2008" name="Nature">
        <title>The genome of the model beetle and pest Tribolium castaneum.</title>
        <authorList>
            <consortium name="Tribolium Genome Sequencing Consortium"/>
            <person name="Richards S."/>
            <person name="Gibbs R.A."/>
            <person name="Weinstock G.M."/>
            <person name="Brown S.J."/>
            <person name="Denell R."/>
            <person name="Beeman R.W."/>
            <person name="Gibbs R."/>
            <person name="Beeman R.W."/>
            <person name="Brown S.J."/>
            <person name="Bucher G."/>
            <person name="Friedrich M."/>
            <person name="Grimmelikhuijzen C.J."/>
            <person name="Klingler M."/>
            <person name="Lorenzen M."/>
            <person name="Richards S."/>
            <person name="Roth S."/>
            <person name="Schroder R."/>
            <person name="Tautz D."/>
            <person name="Zdobnov E.M."/>
            <person name="Muzny D."/>
            <person name="Gibbs R.A."/>
            <person name="Weinstock G.M."/>
            <person name="Attaway T."/>
            <person name="Bell S."/>
            <person name="Buhay C.J."/>
            <person name="Chandrabose M.N."/>
            <person name="Chavez D."/>
            <person name="Clerk-Blankenburg K.P."/>
            <person name="Cree A."/>
            <person name="Dao M."/>
            <person name="Davis C."/>
            <person name="Chacko J."/>
            <person name="Dinh H."/>
            <person name="Dugan-Rocha S."/>
            <person name="Fowler G."/>
            <person name="Garner T.T."/>
            <person name="Garnes J."/>
            <person name="Gnirke A."/>
            <person name="Hawes A."/>
            <person name="Hernandez J."/>
            <person name="Hines S."/>
            <person name="Holder M."/>
            <person name="Hume J."/>
            <person name="Jhangiani S.N."/>
            <person name="Joshi V."/>
            <person name="Khan Z.M."/>
            <person name="Jackson L."/>
            <person name="Kovar C."/>
            <person name="Kowis A."/>
            <person name="Lee S."/>
            <person name="Lewis L.R."/>
            <person name="Margolis J."/>
            <person name="Morgan M."/>
            <person name="Nazareth L.V."/>
            <person name="Nguyen N."/>
            <person name="Okwuonu G."/>
            <person name="Parker D."/>
            <person name="Richards S."/>
            <person name="Ruiz S.J."/>
            <person name="Santibanez J."/>
            <person name="Savard J."/>
            <person name="Scherer S.E."/>
            <person name="Schneider B."/>
            <person name="Sodergren E."/>
            <person name="Tautz D."/>
            <person name="Vattahil S."/>
            <person name="Villasana D."/>
            <person name="White C.S."/>
            <person name="Wright R."/>
            <person name="Park Y."/>
            <person name="Beeman R.W."/>
            <person name="Lord J."/>
            <person name="Oppert B."/>
            <person name="Lorenzen M."/>
            <person name="Brown S."/>
            <person name="Wang L."/>
            <person name="Savard J."/>
            <person name="Tautz D."/>
            <person name="Richards S."/>
            <person name="Weinstock G."/>
            <person name="Gibbs R.A."/>
            <person name="Liu Y."/>
            <person name="Worley K."/>
            <person name="Weinstock G."/>
            <person name="Elsik C.G."/>
            <person name="Reese J.T."/>
            <person name="Elhaik E."/>
            <person name="Landan G."/>
            <person name="Graur D."/>
            <person name="Arensburger P."/>
            <person name="Atkinson P."/>
            <person name="Beeman R.W."/>
            <person name="Beidler J."/>
            <person name="Brown S.J."/>
            <person name="Demuth J.P."/>
            <person name="Drury D.W."/>
            <person name="Du Y.Z."/>
            <person name="Fujiwara H."/>
            <person name="Lorenzen M."/>
            <person name="Maselli V."/>
            <person name="Osanai M."/>
            <person name="Park Y."/>
            <person name="Robertson H.M."/>
            <person name="Tu Z."/>
            <person name="Wang J.J."/>
            <person name="Wang S."/>
            <person name="Richards S."/>
            <person name="Song H."/>
            <person name="Zhang L."/>
            <person name="Sodergren E."/>
            <person name="Werner D."/>
            <person name="Stanke M."/>
            <person name="Morgenstern B."/>
            <person name="Solovyev V."/>
            <person name="Kosarev P."/>
            <person name="Brown G."/>
            <person name="Chen H.C."/>
            <person name="Ermolaeva O."/>
            <person name="Hlavina W."/>
            <person name="Kapustin Y."/>
            <person name="Kiryutin B."/>
            <person name="Kitts P."/>
            <person name="Maglott D."/>
            <person name="Pruitt K."/>
            <person name="Sapojnikov V."/>
            <person name="Souvorov A."/>
            <person name="Mackey A.J."/>
            <person name="Waterhouse R.M."/>
            <person name="Wyder S."/>
            <person name="Zdobnov E.M."/>
            <person name="Zdobnov E.M."/>
            <person name="Wyder S."/>
            <person name="Kriventseva E.V."/>
            <person name="Kadowaki T."/>
            <person name="Bork P."/>
            <person name="Aranda M."/>
            <person name="Bao R."/>
            <person name="Beermann A."/>
            <person name="Berns N."/>
            <person name="Bolognesi R."/>
            <person name="Bonneton F."/>
            <person name="Bopp D."/>
            <person name="Brown S.J."/>
            <person name="Bucher G."/>
            <person name="Butts T."/>
            <person name="Chaumot A."/>
            <person name="Denell R.E."/>
            <person name="Ferrier D.E."/>
            <person name="Friedrich M."/>
            <person name="Gordon C.M."/>
            <person name="Jindra M."/>
            <person name="Klingler M."/>
            <person name="Lan Q."/>
            <person name="Lattorff H.M."/>
            <person name="Laudet V."/>
            <person name="von Levetsow C."/>
            <person name="Liu Z."/>
            <person name="Lutz R."/>
            <person name="Lynch J.A."/>
            <person name="da Fonseca R.N."/>
            <person name="Posnien N."/>
            <person name="Reuter R."/>
            <person name="Roth S."/>
            <person name="Savard J."/>
            <person name="Schinko J.B."/>
            <person name="Schmitt C."/>
            <person name="Schoppmeier M."/>
            <person name="Schroder R."/>
            <person name="Shippy T.D."/>
            <person name="Simonnet F."/>
            <person name="Marques-Souza H."/>
            <person name="Tautz D."/>
            <person name="Tomoyasu Y."/>
            <person name="Trauner J."/>
            <person name="Van der Zee M."/>
            <person name="Vervoort M."/>
            <person name="Wittkopp N."/>
            <person name="Wimmer E.A."/>
            <person name="Yang X."/>
            <person name="Jones A.K."/>
            <person name="Sattelle D.B."/>
            <person name="Ebert P.R."/>
            <person name="Nelson D."/>
            <person name="Scott J.G."/>
            <person name="Beeman R.W."/>
            <person name="Muthukrishnan S."/>
            <person name="Kramer K.J."/>
            <person name="Arakane Y."/>
            <person name="Beeman R.W."/>
            <person name="Zhu Q."/>
            <person name="Hogenkamp D."/>
            <person name="Dixit R."/>
            <person name="Oppert B."/>
            <person name="Jiang H."/>
            <person name="Zou Z."/>
            <person name="Marshall J."/>
            <person name="Elpidina E."/>
            <person name="Vinokurov K."/>
            <person name="Oppert C."/>
            <person name="Zou Z."/>
            <person name="Evans J."/>
            <person name="Lu Z."/>
            <person name="Zhao P."/>
            <person name="Sumathipala N."/>
            <person name="Altincicek B."/>
            <person name="Vilcinskas A."/>
            <person name="Williams M."/>
            <person name="Hultmark D."/>
            <person name="Hetru C."/>
            <person name="Jiang H."/>
            <person name="Grimmelikhuijzen C.J."/>
            <person name="Hauser F."/>
            <person name="Cazzamali G."/>
            <person name="Williamson M."/>
            <person name="Park Y."/>
            <person name="Li B."/>
            <person name="Tanaka Y."/>
            <person name="Predel R."/>
            <person name="Neupert S."/>
            <person name="Schachtner J."/>
            <person name="Verleyen P."/>
            <person name="Raible F."/>
            <person name="Bork P."/>
            <person name="Friedrich M."/>
            <person name="Walden K.K."/>
            <person name="Robertson H.M."/>
            <person name="Angeli S."/>
            <person name="Foret S."/>
            <person name="Bucher G."/>
            <person name="Schuetz S."/>
            <person name="Maleszka R."/>
            <person name="Wimmer E.A."/>
            <person name="Beeman R.W."/>
            <person name="Lorenzen M."/>
            <person name="Tomoyasu Y."/>
            <person name="Miller S.C."/>
            <person name="Grossmann D."/>
            <person name="Bucher G."/>
        </authorList>
    </citation>
    <scope>NUCLEOTIDE SEQUENCE [LARGE SCALE GENOMIC DNA]</scope>
    <source>
        <strain evidence="1 2">Georgia GA2</strain>
    </source>
</reference>
<keyword evidence="2" id="KW-1185">Reference proteome</keyword>
<evidence type="ECO:0000313" key="1">
    <source>
        <dbReference type="EMBL" id="EFA03747.1"/>
    </source>
</evidence>
<dbReference type="AlphaFoldDB" id="D6WNQ2"/>
<dbReference type="Proteomes" id="UP000007266">
    <property type="component" value="Linkage group 5"/>
</dbReference>
<organism evidence="1 2">
    <name type="scientific">Tribolium castaneum</name>
    <name type="common">Red flour beetle</name>
    <dbReference type="NCBI Taxonomy" id="7070"/>
    <lineage>
        <taxon>Eukaryota</taxon>
        <taxon>Metazoa</taxon>
        <taxon>Ecdysozoa</taxon>
        <taxon>Arthropoda</taxon>
        <taxon>Hexapoda</taxon>
        <taxon>Insecta</taxon>
        <taxon>Pterygota</taxon>
        <taxon>Neoptera</taxon>
        <taxon>Endopterygota</taxon>
        <taxon>Coleoptera</taxon>
        <taxon>Polyphaga</taxon>
        <taxon>Cucujiformia</taxon>
        <taxon>Tenebrionidae</taxon>
        <taxon>Tenebrionidae incertae sedis</taxon>
        <taxon>Tribolium</taxon>
    </lineage>
</organism>
<gene>
    <name evidence="1" type="primary">GLEAN_13856</name>
    <name evidence="1" type="ORF">TcasGA2_TC013856</name>
</gene>
<protein>
    <submittedName>
        <fullName evidence="1">Uncharacterized protein</fullName>
    </submittedName>
</protein>
<dbReference type="HOGENOM" id="CLU_2870486_0_0_1"/>
<dbReference type="InParanoid" id="D6WNQ2"/>
<reference evidence="1 2" key="2">
    <citation type="journal article" date="2010" name="Nucleic Acids Res.">
        <title>BeetleBase in 2010: revisions to provide comprehensive genomic information for Tribolium castaneum.</title>
        <authorList>
            <person name="Kim H.S."/>
            <person name="Murphy T."/>
            <person name="Xia J."/>
            <person name="Caragea D."/>
            <person name="Park Y."/>
            <person name="Beeman R.W."/>
            <person name="Lorenzen M.D."/>
            <person name="Butcher S."/>
            <person name="Manak J.R."/>
            <person name="Brown S.J."/>
        </authorList>
    </citation>
    <scope>GENOME REANNOTATION</scope>
    <source>
        <strain evidence="1 2">Georgia GA2</strain>
    </source>
</reference>